<dbReference type="InterPro" id="IPR036388">
    <property type="entry name" value="WH-like_DNA-bd_sf"/>
</dbReference>
<dbReference type="Gene3D" id="1.10.10.10">
    <property type="entry name" value="Winged helix-like DNA-binding domain superfamily/Winged helix DNA-binding domain"/>
    <property type="match status" value="1"/>
</dbReference>
<evidence type="ECO:0000256" key="3">
    <source>
        <dbReference type="ARBA" id="ARBA00023163"/>
    </source>
</evidence>
<evidence type="ECO:0000256" key="1">
    <source>
        <dbReference type="ARBA" id="ARBA00023015"/>
    </source>
</evidence>
<organism evidence="5 6">
    <name type="scientific">Neorhizobium alkalisoli</name>
    <dbReference type="NCBI Taxonomy" id="528178"/>
    <lineage>
        <taxon>Bacteria</taxon>
        <taxon>Pseudomonadati</taxon>
        <taxon>Pseudomonadota</taxon>
        <taxon>Alphaproteobacteria</taxon>
        <taxon>Hyphomicrobiales</taxon>
        <taxon>Rhizobiaceae</taxon>
        <taxon>Rhizobium/Agrobacterium group</taxon>
        <taxon>Neorhizobium</taxon>
    </lineage>
</organism>
<dbReference type="SMART" id="SM00345">
    <property type="entry name" value="HTH_GNTR"/>
    <property type="match status" value="1"/>
</dbReference>
<keyword evidence="3" id="KW-0804">Transcription</keyword>
<dbReference type="SUPFAM" id="SSF48008">
    <property type="entry name" value="GntR ligand-binding domain-like"/>
    <property type="match status" value="1"/>
</dbReference>
<evidence type="ECO:0000313" key="5">
    <source>
        <dbReference type="EMBL" id="TWF58896.1"/>
    </source>
</evidence>
<keyword evidence="6" id="KW-1185">Reference proteome</keyword>
<keyword evidence="1" id="KW-0805">Transcription regulation</keyword>
<dbReference type="InterPro" id="IPR036390">
    <property type="entry name" value="WH_DNA-bd_sf"/>
</dbReference>
<dbReference type="InterPro" id="IPR011711">
    <property type="entry name" value="GntR_C"/>
</dbReference>
<dbReference type="Pfam" id="PF00392">
    <property type="entry name" value="GntR"/>
    <property type="match status" value="1"/>
</dbReference>
<dbReference type="AlphaFoldDB" id="A0A561R8G5"/>
<evidence type="ECO:0000256" key="2">
    <source>
        <dbReference type="ARBA" id="ARBA00023125"/>
    </source>
</evidence>
<dbReference type="Proteomes" id="UP000320653">
    <property type="component" value="Unassembled WGS sequence"/>
</dbReference>
<gene>
    <name evidence="5" type="ORF">FHW37_101700</name>
</gene>
<feature type="domain" description="HTH gntR-type" evidence="4">
    <location>
        <begin position="63"/>
        <end position="130"/>
    </location>
</feature>
<proteinExistence type="predicted"/>
<dbReference type="Pfam" id="PF07729">
    <property type="entry name" value="FCD"/>
    <property type="match status" value="1"/>
</dbReference>
<dbReference type="GO" id="GO:0003700">
    <property type="term" value="F:DNA-binding transcription factor activity"/>
    <property type="evidence" value="ECO:0007669"/>
    <property type="project" value="InterPro"/>
</dbReference>
<dbReference type="CDD" id="cd07377">
    <property type="entry name" value="WHTH_GntR"/>
    <property type="match status" value="1"/>
</dbReference>
<accession>A0A561R8G5</accession>
<dbReference type="Gene3D" id="1.20.120.530">
    <property type="entry name" value="GntR ligand-binding domain-like"/>
    <property type="match status" value="1"/>
</dbReference>
<keyword evidence="2" id="KW-0238">DNA-binding</keyword>
<dbReference type="EMBL" id="VIWP01000001">
    <property type="protein sequence ID" value="TWF58896.1"/>
    <property type="molecule type" value="Genomic_DNA"/>
</dbReference>
<name>A0A561R8G5_9HYPH</name>
<dbReference type="SUPFAM" id="SSF46785">
    <property type="entry name" value="Winged helix' DNA-binding domain"/>
    <property type="match status" value="1"/>
</dbReference>
<protein>
    <submittedName>
        <fullName evidence="5">GntR family transcriptional regulator</fullName>
    </submittedName>
</protein>
<dbReference type="PANTHER" id="PTHR43537:SF45">
    <property type="entry name" value="GNTR FAMILY REGULATORY PROTEIN"/>
    <property type="match status" value="1"/>
</dbReference>
<dbReference type="InterPro" id="IPR000524">
    <property type="entry name" value="Tscrpt_reg_HTH_GntR"/>
</dbReference>
<dbReference type="PANTHER" id="PTHR43537">
    <property type="entry name" value="TRANSCRIPTIONAL REGULATOR, GNTR FAMILY"/>
    <property type="match status" value="1"/>
</dbReference>
<sequence length="273" mass="30045">MLLGLCAVISLVALQKAIYRMVKHVRMKGHGLAIRKASGSGAKPRTAIENRAQVPSRGTAATPTLAETVAARIREQVISGRLTPGSHLSETALSDELQVSRNTLREVFRLLTTEGLLRYETNRGVFVSTPDMSTIVDIYRVRRFIECPAIAQAHPGHPAVRRMRAAVEEARKCRDEKDWLGVGSADIAFHAAIVELSDSPRLASFYAQISLELRLVFGLLQDPEFLHGPFIDQNFEIVSELEAGRAKVAADLLEAYLVRAERFILGAYGRVSA</sequence>
<dbReference type="GO" id="GO:0003677">
    <property type="term" value="F:DNA binding"/>
    <property type="evidence" value="ECO:0007669"/>
    <property type="project" value="UniProtKB-KW"/>
</dbReference>
<reference evidence="5 6" key="1">
    <citation type="submission" date="2019-06" db="EMBL/GenBank/DDBJ databases">
        <title>Sorghum-associated microbial communities from plants grown in Nebraska, USA.</title>
        <authorList>
            <person name="Schachtman D."/>
        </authorList>
    </citation>
    <scope>NUCLEOTIDE SEQUENCE [LARGE SCALE GENOMIC DNA]</scope>
    <source>
        <strain evidence="5 6">1225</strain>
    </source>
</reference>
<evidence type="ECO:0000313" key="6">
    <source>
        <dbReference type="Proteomes" id="UP000320653"/>
    </source>
</evidence>
<comment type="caution">
    <text evidence="5">The sequence shown here is derived from an EMBL/GenBank/DDBJ whole genome shotgun (WGS) entry which is preliminary data.</text>
</comment>
<dbReference type="PROSITE" id="PS50949">
    <property type="entry name" value="HTH_GNTR"/>
    <property type="match status" value="1"/>
</dbReference>
<dbReference type="SMART" id="SM00895">
    <property type="entry name" value="FCD"/>
    <property type="match status" value="1"/>
</dbReference>
<evidence type="ECO:0000259" key="4">
    <source>
        <dbReference type="PROSITE" id="PS50949"/>
    </source>
</evidence>
<dbReference type="InterPro" id="IPR008920">
    <property type="entry name" value="TF_FadR/GntR_C"/>
</dbReference>